<accession>A0A0B6XVP1</accession>
<evidence type="ECO:0000256" key="1">
    <source>
        <dbReference type="SAM" id="MobiDB-lite"/>
    </source>
</evidence>
<organism evidence="2">
    <name type="scientific">Arion vulgaris</name>
    <dbReference type="NCBI Taxonomy" id="1028688"/>
    <lineage>
        <taxon>Eukaryota</taxon>
        <taxon>Metazoa</taxon>
        <taxon>Spiralia</taxon>
        <taxon>Lophotrochozoa</taxon>
        <taxon>Mollusca</taxon>
        <taxon>Gastropoda</taxon>
        <taxon>Heterobranchia</taxon>
        <taxon>Euthyneura</taxon>
        <taxon>Panpulmonata</taxon>
        <taxon>Eupulmonata</taxon>
        <taxon>Stylommatophora</taxon>
        <taxon>Helicina</taxon>
        <taxon>Arionoidea</taxon>
        <taxon>Arionidae</taxon>
        <taxon>Arion</taxon>
    </lineage>
</organism>
<reference evidence="2" key="1">
    <citation type="submission" date="2014-12" db="EMBL/GenBank/DDBJ databases">
        <title>Insight into the proteome of Arion vulgaris.</title>
        <authorList>
            <person name="Aradska J."/>
            <person name="Bulat T."/>
            <person name="Smidak R."/>
            <person name="Sarate P."/>
            <person name="Gangsoo J."/>
            <person name="Sialana F."/>
            <person name="Bilban M."/>
            <person name="Lubec G."/>
        </authorList>
    </citation>
    <scope>NUCLEOTIDE SEQUENCE</scope>
    <source>
        <tissue evidence="2">Skin</tissue>
    </source>
</reference>
<evidence type="ECO:0000313" key="2">
    <source>
        <dbReference type="EMBL" id="CEK48137.1"/>
    </source>
</evidence>
<gene>
    <name evidence="2" type="primary">ORF3193</name>
</gene>
<protein>
    <submittedName>
        <fullName evidence="2">Uncharacterized protein</fullName>
    </submittedName>
</protein>
<name>A0A0B6XVP1_9EUPU</name>
<feature type="non-terminal residue" evidence="2">
    <location>
        <position position="1"/>
    </location>
</feature>
<feature type="region of interest" description="Disordered" evidence="1">
    <location>
        <begin position="47"/>
        <end position="81"/>
    </location>
</feature>
<feature type="non-terminal residue" evidence="2">
    <location>
        <position position="81"/>
    </location>
</feature>
<dbReference type="EMBL" id="HACG01001272">
    <property type="protein sequence ID" value="CEK48137.1"/>
    <property type="molecule type" value="Transcribed_RNA"/>
</dbReference>
<proteinExistence type="predicted"/>
<sequence>KPSSCKQEKIIYKVDVNTTPFQFTPTHLPVGPKTKYLLQGSSVGLSRQYVPSTEQTPSTTHVPSTQQVPSTKQAPSTMQVL</sequence>
<dbReference type="AlphaFoldDB" id="A0A0B6XVP1"/>